<comment type="catalytic activity">
    <reaction evidence="8">
        <text>succinate + ATP + CoA = succinyl-CoA + ADP + phosphate</text>
        <dbReference type="Rhea" id="RHEA:17661"/>
        <dbReference type="ChEBI" id="CHEBI:30031"/>
        <dbReference type="ChEBI" id="CHEBI:30616"/>
        <dbReference type="ChEBI" id="CHEBI:43474"/>
        <dbReference type="ChEBI" id="CHEBI:57287"/>
        <dbReference type="ChEBI" id="CHEBI:57292"/>
        <dbReference type="ChEBI" id="CHEBI:456216"/>
        <dbReference type="EC" id="6.2.1.5"/>
    </reaction>
</comment>
<evidence type="ECO:0000313" key="11">
    <source>
        <dbReference type="Proteomes" id="UP000177583"/>
    </source>
</evidence>
<dbReference type="UniPathway" id="UPA00223">
    <property type="reaction ID" value="UER00999"/>
</dbReference>
<accession>A0A1F6GQH4</accession>
<gene>
    <name evidence="8" type="primary">sucC</name>
    <name evidence="10" type="ORF">A2557_09180</name>
</gene>
<keyword evidence="3 8" id="KW-0436">Ligase</keyword>
<evidence type="ECO:0000256" key="4">
    <source>
        <dbReference type="ARBA" id="ARBA00022723"/>
    </source>
</evidence>
<feature type="binding site" evidence="8">
    <location>
        <position position="216"/>
    </location>
    <ligand>
        <name>Mg(2+)</name>
        <dbReference type="ChEBI" id="CHEBI:18420"/>
    </ligand>
</feature>
<dbReference type="HAMAP" id="MF_00558">
    <property type="entry name" value="Succ_CoA_beta"/>
    <property type="match status" value="1"/>
</dbReference>
<evidence type="ECO:0000259" key="9">
    <source>
        <dbReference type="PROSITE" id="PS50975"/>
    </source>
</evidence>
<feature type="binding site" evidence="8">
    <location>
        <position position="46"/>
    </location>
    <ligand>
        <name>ATP</name>
        <dbReference type="ChEBI" id="CHEBI:30616"/>
    </ligand>
</feature>
<dbReference type="FunFam" id="3.30.1490.20:FF:000002">
    <property type="entry name" value="Succinate--CoA ligase [ADP-forming] subunit beta"/>
    <property type="match status" value="1"/>
</dbReference>
<dbReference type="PANTHER" id="PTHR11815:SF10">
    <property type="entry name" value="SUCCINATE--COA LIGASE [GDP-FORMING] SUBUNIT BETA, MITOCHONDRIAL"/>
    <property type="match status" value="1"/>
</dbReference>
<dbReference type="Gene3D" id="3.30.470.20">
    <property type="entry name" value="ATP-grasp fold, B domain"/>
    <property type="match status" value="1"/>
</dbReference>
<dbReference type="Proteomes" id="UP000177583">
    <property type="component" value="Unassembled WGS sequence"/>
</dbReference>
<dbReference type="GO" id="GO:0004776">
    <property type="term" value="F:succinate-CoA ligase (GDP-forming) activity"/>
    <property type="evidence" value="ECO:0007669"/>
    <property type="project" value="RHEA"/>
</dbReference>
<comment type="subunit">
    <text evidence="8">Heterotetramer of two alpha and two beta subunits.</text>
</comment>
<dbReference type="GO" id="GO:0042709">
    <property type="term" value="C:succinate-CoA ligase complex"/>
    <property type="evidence" value="ECO:0007669"/>
    <property type="project" value="TreeGrafter"/>
</dbReference>
<reference evidence="10 11" key="1">
    <citation type="journal article" date="2016" name="Nat. Commun.">
        <title>Thousands of microbial genomes shed light on interconnected biogeochemical processes in an aquifer system.</title>
        <authorList>
            <person name="Anantharaman K."/>
            <person name="Brown C.T."/>
            <person name="Hug L.A."/>
            <person name="Sharon I."/>
            <person name="Castelle C.J."/>
            <person name="Probst A.J."/>
            <person name="Thomas B.C."/>
            <person name="Singh A."/>
            <person name="Wilkins M.J."/>
            <person name="Karaoz U."/>
            <person name="Brodie E.L."/>
            <person name="Williams K.H."/>
            <person name="Hubbard S.S."/>
            <person name="Banfield J.F."/>
        </authorList>
    </citation>
    <scope>NUCLEOTIDE SEQUENCE [LARGE SCALE GENOMIC DNA]</scope>
</reference>
<feature type="binding site" evidence="8">
    <location>
        <position position="267"/>
    </location>
    <ligand>
        <name>substrate</name>
        <note>ligand shared with subunit alpha</note>
    </ligand>
</feature>
<feature type="binding site" evidence="8">
    <location>
        <position position="102"/>
    </location>
    <ligand>
        <name>ATP</name>
        <dbReference type="ChEBI" id="CHEBI:30616"/>
    </ligand>
</feature>
<proteinExistence type="inferred from homology"/>
<comment type="similarity">
    <text evidence="1 8">Belongs to the succinate/malate CoA ligase beta subunit family.</text>
</comment>
<feature type="domain" description="ATP-grasp" evidence="9">
    <location>
        <begin position="9"/>
        <end position="235"/>
    </location>
</feature>
<feature type="binding site" evidence="8">
    <location>
        <position position="99"/>
    </location>
    <ligand>
        <name>ATP</name>
        <dbReference type="ChEBI" id="CHEBI:30616"/>
    </ligand>
</feature>
<dbReference type="Gene3D" id="3.40.50.261">
    <property type="entry name" value="Succinyl-CoA synthetase domains"/>
    <property type="match status" value="1"/>
</dbReference>
<dbReference type="EC" id="6.2.1.5" evidence="8"/>
<evidence type="ECO:0000256" key="2">
    <source>
        <dbReference type="ARBA" id="ARBA00022532"/>
    </source>
</evidence>
<dbReference type="GO" id="GO:0006099">
    <property type="term" value="P:tricarboxylic acid cycle"/>
    <property type="evidence" value="ECO:0007669"/>
    <property type="project" value="UniProtKB-UniRule"/>
</dbReference>
<evidence type="ECO:0000256" key="8">
    <source>
        <dbReference type="HAMAP-Rule" id="MF_00558"/>
    </source>
</evidence>
<evidence type="ECO:0000256" key="3">
    <source>
        <dbReference type="ARBA" id="ARBA00022598"/>
    </source>
</evidence>
<dbReference type="InterPro" id="IPR005809">
    <property type="entry name" value="Succ_CoA_ligase-like_bsu"/>
</dbReference>
<evidence type="ECO:0000256" key="6">
    <source>
        <dbReference type="ARBA" id="ARBA00022840"/>
    </source>
</evidence>
<dbReference type="NCBIfam" id="NF001913">
    <property type="entry name" value="PRK00696.1"/>
    <property type="match status" value="1"/>
</dbReference>
<comment type="cofactor">
    <cofactor evidence="8">
        <name>Mg(2+)</name>
        <dbReference type="ChEBI" id="CHEBI:18420"/>
    </cofactor>
    <text evidence="8">Binds 1 Mg(2+) ion per subunit.</text>
</comment>
<dbReference type="GO" id="GO:0005524">
    <property type="term" value="F:ATP binding"/>
    <property type="evidence" value="ECO:0007669"/>
    <property type="project" value="UniProtKB-UniRule"/>
</dbReference>
<protein>
    <recommendedName>
        <fullName evidence="8">Succinate--CoA ligase [ADP-forming] subunit beta</fullName>
        <ecNumber evidence="8">6.2.1.5</ecNumber>
    </recommendedName>
    <alternativeName>
        <fullName evidence="8">Succinyl-CoA synthetase subunit beta</fullName>
        <shortName evidence="8">SCS-beta</shortName>
    </alternativeName>
</protein>
<dbReference type="InterPro" id="IPR013650">
    <property type="entry name" value="ATP-grasp_succ-CoA_synth-type"/>
</dbReference>
<dbReference type="Gene3D" id="3.30.1490.20">
    <property type="entry name" value="ATP-grasp fold, A domain"/>
    <property type="match status" value="1"/>
</dbReference>
<feature type="binding site" evidence="8">
    <location>
        <begin position="53"/>
        <end position="55"/>
    </location>
    <ligand>
        <name>ATP</name>
        <dbReference type="ChEBI" id="CHEBI:30616"/>
    </ligand>
</feature>
<feature type="binding site" evidence="8">
    <location>
        <position position="202"/>
    </location>
    <ligand>
        <name>Mg(2+)</name>
        <dbReference type="ChEBI" id="CHEBI:18420"/>
    </ligand>
</feature>
<keyword evidence="6 8" id="KW-0067">ATP-binding</keyword>
<dbReference type="GO" id="GO:0005829">
    <property type="term" value="C:cytosol"/>
    <property type="evidence" value="ECO:0007669"/>
    <property type="project" value="TreeGrafter"/>
</dbReference>
<dbReference type="InterPro" id="IPR011761">
    <property type="entry name" value="ATP-grasp"/>
</dbReference>
<dbReference type="PANTHER" id="PTHR11815">
    <property type="entry name" value="SUCCINYL-COA SYNTHETASE BETA CHAIN"/>
    <property type="match status" value="1"/>
</dbReference>
<dbReference type="FunFam" id="3.30.470.20:FF:000002">
    <property type="entry name" value="Succinate--CoA ligase [ADP-forming] subunit beta"/>
    <property type="match status" value="1"/>
</dbReference>
<dbReference type="PIRSF" id="PIRSF001554">
    <property type="entry name" value="SucCS_beta"/>
    <property type="match status" value="1"/>
</dbReference>
<dbReference type="InterPro" id="IPR013815">
    <property type="entry name" value="ATP_grasp_subdomain_1"/>
</dbReference>
<dbReference type="GO" id="GO:0006104">
    <property type="term" value="P:succinyl-CoA metabolic process"/>
    <property type="evidence" value="ECO:0007669"/>
    <property type="project" value="TreeGrafter"/>
</dbReference>
<dbReference type="AlphaFoldDB" id="A0A1F6GQH4"/>
<keyword evidence="7 8" id="KW-0460">Magnesium</keyword>
<dbReference type="Pfam" id="PF08442">
    <property type="entry name" value="ATP-grasp_2"/>
    <property type="match status" value="1"/>
</dbReference>
<dbReference type="Pfam" id="PF00549">
    <property type="entry name" value="Ligase_CoA"/>
    <property type="match status" value="1"/>
</dbReference>
<evidence type="ECO:0000256" key="1">
    <source>
        <dbReference type="ARBA" id="ARBA00009182"/>
    </source>
</evidence>
<sequence length="394" mass="42304">MKIHEYQAKGIIAKYGVSVPKGYVAKSVEEVMQNAATLGGEVRVVKAQIHAGGRGKGGGVKVSKGLDALKENATKILGMQLVTHQTGPQGQRVKTVLIEEGMDIKKELYFSVLVDRAKKSVVLLASTEGGMDIEEVAAHTPEKILKEVVSPIYGLRPFQTTRLAYGLGLDQYGPKVLKQAHGFFNGLYQAFMAEDCDLLEINPMIITGDERILALDCKMSFDGNAMFRHKPTLELRDVDEEDPAEVEASGHDLNFIKLDGKIGCMVNGAGLAMASMDILAAYGGSPANFLDVGGTADEERVTNAFRIITQDPNVNCILINIFGGIVRCDIIANGVVEAFKKVKLEIPVVIRLEGTNAELAAQIIKDSGLGGKLTMVSGFGPAAKKAVEISTRKS</sequence>
<dbReference type="NCBIfam" id="TIGR01016">
    <property type="entry name" value="sucCoAbeta"/>
    <property type="match status" value="1"/>
</dbReference>
<evidence type="ECO:0000256" key="7">
    <source>
        <dbReference type="ARBA" id="ARBA00022842"/>
    </source>
</evidence>
<comment type="function">
    <text evidence="8">Succinyl-CoA synthetase functions in the citric acid cycle (TCA), coupling the hydrolysis of succinyl-CoA to the synthesis of either ATP or GTP and thus represents the only step of substrate-level phosphorylation in the TCA. The beta subunit provides nucleotide specificity of the enzyme and binds the substrate succinate, while the binding sites for coenzyme A and phosphate are found in the alpha subunit.</text>
</comment>
<evidence type="ECO:0000313" key="10">
    <source>
        <dbReference type="EMBL" id="OGH00362.1"/>
    </source>
</evidence>
<comment type="pathway">
    <text evidence="8">Carbohydrate metabolism; tricarboxylic acid cycle; succinate from succinyl-CoA (ligase route): step 1/1.</text>
</comment>
<dbReference type="FunFam" id="3.40.50.261:FF:000001">
    <property type="entry name" value="Succinate--CoA ligase [ADP-forming] subunit beta"/>
    <property type="match status" value="1"/>
</dbReference>
<dbReference type="InterPro" id="IPR016102">
    <property type="entry name" value="Succinyl-CoA_synth-like"/>
</dbReference>
<organism evidence="10 11">
    <name type="scientific">Candidatus Lambdaproteobacteria bacterium RIFOXYD2_FULL_56_26</name>
    <dbReference type="NCBI Taxonomy" id="1817773"/>
    <lineage>
        <taxon>Bacteria</taxon>
        <taxon>Pseudomonadati</taxon>
        <taxon>Pseudomonadota</taxon>
        <taxon>Candidatus Lambdaproteobacteria</taxon>
    </lineage>
</organism>
<dbReference type="InterPro" id="IPR005811">
    <property type="entry name" value="SUCC_ACL_C"/>
</dbReference>
<keyword evidence="5 8" id="KW-0547">Nucleotide-binding</keyword>
<dbReference type="PROSITE" id="PS01217">
    <property type="entry name" value="SUCCINYL_COA_LIG_3"/>
    <property type="match status" value="1"/>
</dbReference>
<dbReference type="GO" id="GO:0000287">
    <property type="term" value="F:magnesium ion binding"/>
    <property type="evidence" value="ECO:0007669"/>
    <property type="project" value="UniProtKB-UniRule"/>
</dbReference>
<comment type="caution">
    <text evidence="10">The sequence shown here is derived from an EMBL/GenBank/DDBJ whole genome shotgun (WGS) entry which is preliminary data.</text>
</comment>
<dbReference type="GO" id="GO:0004775">
    <property type="term" value="F:succinate-CoA ligase (ADP-forming) activity"/>
    <property type="evidence" value="ECO:0007669"/>
    <property type="project" value="UniProtKB-UniRule"/>
</dbReference>
<comment type="catalytic activity">
    <reaction evidence="8">
        <text>GTP + succinate + CoA = succinyl-CoA + GDP + phosphate</text>
        <dbReference type="Rhea" id="RHEA:22120"/>
        <dbReference type="ChEBI" id="CHEBI:30031"/>
        <dbReference type="ChEBI" id="CHEBI:37565"/>
        <dbReference type="ChEBI" id="CHEBI:43474"/>
        <dbReference type="ChEBI" id="CHEBI:57287"/>
        <dbReference type="ChEBI" id="CHEBI:57292"/>
        <dbReference type="ChEBI" id="CHEBI:58189"/>
    </reaction>
</comment>
<feature type="binding site" evidence="8">
    <location>
        <position position="107"/>
    </location>
    <ligand>
        <name>ATP</name>
        <dbReference type="ChEBI" id="CHEBI:30616"/>
    </ligand>
</feature>
<dbReference type="EMBL" id="MFNF01000046">
    <property type="protein sequence ID" value="OGH00362.1"/>
    <property type="molecule type" value="Genomic_DNA"/>
</dbReference>
<feature type="binding site" evidence="8">
    <location>
        <begin position="324"/>
        <end position="326"/>
    </location>
    <ligand>
        <name>substrate</name>
        <note>ligand shared with subunit alpha</note>
    </ligand>
</feature>
<dbReference type="InterPro" id="IPR017866">
    <property type="entry name" value="Succ-CoA_synthase_bsu_CS"/>
</dbReference>
<evidence type="ECO:0000256" key="5">
    <source>
        <dbReference type="ARBA" id="ARBA00022741"/>
    </source>
</evidence>
<dbReference type="PROSITE" id="PS50975">
    <property type="entry name" value="ATP_GRASP"/>
    <property type="match status" value="1"/>
</dbReference>
<dbReference type="SUPFAM" id="SSF52210">
    <property type="entry name" value="Succinyl-CoA synthetase domains"/>
    <property type="match status" value="1"/>
</dbReference>
<keyword evidence="2 8" id="KW-0816">Tricarboxylic acid cycle</keyword>
<keyword evidence="4 8" id="KW-0479">Metal-binding</keyword>
<dbReference type="SUPFAM" id="SSF56059">
    <property type="entry name" value="Glutathione synthetase ATP-binding domain-like"/>
    <property type="match status" value="1"/>
</dbReference>
<name>A0A1F6GQH4_9PROT</name>